<dbReference type="InterPro" id="IPR028098">
    <property type="entry name" value="Glyco_trans_4-like_N"/>
</dbReference>
<keyword evidence="2 4" id="KW-0808">Transferase</keyword>
<sequence length="370" mass="41343">MLILSLSPLRSDPRVLKQIDLFRRRYRVATCGFGPAPDGVADHIELDRAMPSWPRDPRRLLLRRYVDVYWGIAAVAEARRQLRGRDFDAVLANDANTLPLALSLAPARGVHADLHEFAPKEHFNKPAWRALVAPYVRWLCRTYLPQAASVTTVSEGIAEQYRKDFGVAAGVVTNAAPYADKEPRPTQLPIRLIYSSAGQRYRKIENIMEAMRTAPGHVELDLIVMPNEPAYVAELEELGRSLPRVRFRDPVPYTKLVDTVAEYDVSVSVIPPTNFNLAHALPNKFFEAVQARTGLVIGPSPAMHALLERHDLGAVTRDFSAEALREVLDSLTPESVDAWKRNAHQAARELSSEHQNLGWESAIAALLDGR</sequence>
<evidence type="ECO:0000313" key="4">
    <source>
        <dbReference type="EMBL" id="NKX53849.1"/>
    </source>
</evidence>
<evidence type="ECO:0000259" key="3">
    <source>
        <dbReference type="Pfam" id="PF13439"/>
    </source>
</evidence>
<evidence type="ECO:0000256" key="2">
    <source>
        <dbReference type="ARBA" id="ARBA00022679"/>
    </source>
</evidence>
<dbReference type="AlphaFoldDB" id="A0A7X6HCT3"/>
<keyword evidence="5" id="KW-1185">Reference proteome</keyword>
<name>A0A7X6HCT3_9MICC</name>
<reference evidence="4 5" key="1">
    <citation type="submission" date="2020-04" db="EMBL/GenBank/DDBJ databases">
        <title>Arthrobacter sp. nov.</title>
        <authorList>
            <person name="Liu S."/>
        </authorList>
    </citation>
    <scope>NUCLEOTIDE SEQUENCE [LARGE SCALE GENOMIC DNA]</scope>
    <source>
        <strain evidence="4 5">E918</strain>
    </source>
</reference>
<dbReference type="EMBL" id="JAAZSQ010000002">
    <property type="protein sequence ID" value="NKX53849.1"/>
    <property type="molecule type" value="Genomic_DNA"/>
</dbReference>
<proteinExistence type="predicted"/>
<accession>A0A7X6HCT3</accession>
<feature type="domain" description="Glycosyltransferase subfamily 4-like N-terminal" evidence="3">
    <location>
        <begin position="35"/>
        <end position="170"/>
    </location>
</feature>
<dbReference type="SUPFAM" id="SSF53756">
    <property type="entry name" value="UDP-Glycosyltransferase/glycogen phosphorylase"/>
    <property type="match status" value="1"/>
</dbReference>
<evidence type="ECO:0000256" key="1">
    <source>
        <dbReference type="ARBA" id="ARBA00022676"/>
    </source>
</evidence>
<protein>
    <submittedName>
        <fullName evidence="4">Glycosyltransferase family 4 protein</fullName>
    </submittedName>
</protein>
<evidence type="ECO:0000313" key="5">
    <source>
        <dbReference type="Proteomes" id="UP000544090"/>
    </source>
</evidence>
<gene>
    <name evidence="4" type="ORF">HGG74_04685</name>
</gene>
<dbReference type="Gene3D" id="3.40.50.2000">
    <property type="entry name" value="Glycogen Phosphorylase B"/>
    <property type="match status" value="2"/>
</dbReference>
<keyword evidence="1" id="KW-0328">Glycosyltransferase</keyword>
<dbReference type="Proteomes" id="UP000544090">
    <property type="component" value="Unassembled WGS sequence"/>
</dbReference>
<dbReference type="GO" id="GO:0016757">
    <property type="term" value="F:glycosyltransferase activity"/>
    <property type="evidence" value="ECO:0007669"/>
    <property type="project" value="UniProtKB-KW"/>
</dbReference>
<comment type="caution">
    <text evidence="4">The sequence shown here is derived from an EMBL/GenBank/DDBJ whole genome shotgun (WGS) entry which is preliminary data.</text>
</comment>
<organism evidence="4 5">
    <name type="scientific">Arthrobacter mobilis</name>
    <dbReference type="NCBI Taxonomy" id="2724944"/>
    <lineage>
        <taxon>Bacteria</taxon>
        <taxon>Bacillati</taxon>
        <taxon>Actinomycetota</taxon>
        <taxon>Actinomycetes</taxon>
        <taxon>Micrococcales</taxon>
        <taxon>Micrococcaceae</taxon>
        <taxon>Arthrobacter</taxon>
    </lineage>
</organism>
<dbReference type="Pfam" id="PF13439">
    <property type="entry name" value="Glyco_transf_4"/>
    <property type="match status" value="1"/>
</dbReference>